<gene>
    <name evidence="3" type="ORF">HannXRQ_Chr02g0045621</name>
    <name evidence="2" type="ORF">HanXRQr2_Chr02g0063981</name>
</gene>
<evidence type="ECO:0000313" key="2">
    <source>
        <dbReference type="EMBL" id="KAF5818342.1"/>
    </source>
</evidence>
<reference evidence="2" key="3">
    <citation type="submission" date="2020-06" db="EMBL/GenBank/DDBJ databases">
        <title>Helianthus annuus Genome sequencing and assembly Release 2.</title>
        <authorList>
            <person name="Gouzy J."/>
            <person name="Langlade N."/>
            <person name="Munos S."/>
        </authorList>
    </citation>
    <scope>NUCLEOTIDE SEQUENCE</scope>
    <source>
        <tissue evidence="2">Leaves</tissue>
    </source>
</reference>
<evidence type="ECO:0000256" key="1">
    <source>
        <dbReference type="SAM" id="MobiDB-lite"/>
    </source>
</evidence>
<protein>
    <submittedName>
        <fullName evidence="3">Uncharacterized protein</fullName>
    </submittedName>
</protein>
<evidence type="ECO:0000313" key="3">
    <source>
        <dbReference type="EMBL" id="OTG34421.1"/>
    </source>
</evidence>
<dbReference type="AlphaFoldDB" id="A0A251VI94"/>
<dbReference type="Proteomes" id="UP000215914">
    <property type="component" value="Chromosome 2"/>
</dbReference>
<reference evidence="3" key="2">
    <citation type="submission" date="2017-02" db="EMBL/GenBank/DDBJ databases">
        <title>Sunflower complete genome.</title>
        <authorList>
            <person name="Langlade N."/>
            <person name="Munos S."/>
        </authorList>
    </citation>
    <scope>NUCLEOTIDE SEQUENCE [LARGE SCALE GENOMIC DNA]</scope>
    <source>
        <tissue evidence="3">Leaves</tissue>
    </source>
</reference>
<keyword evidence="4" id="KW-1185">Reference proteome</keyword>
<dbReference type="EMBL" id="CM007891">
    <property type="protein sequence ID" value="OTG34421.1"/>
    <property type="molecule type" value="Genomic_DNA"/>
</dbReference>
<name>A0A251VI94_HELAN</name>
<feature type="region of interest" description="Disordered" evidence="1">
    <location>
        <begin position="1"/>
        <end position="85"/>
    </location>
</feature>
<proteinExistence type="predicted"/>
<sequence length="125" mass="13740">MSLTPITPQNIIRSINPFPFPLKEQQPEDTKKNKNMTTKIQAISASCLSNSDDRRQFRQPQRTGAAGGSLRQAKPPSSSSAIPPAAVVKLNADSDRRSLSRSGGPSWSDKFSMMLKMFSSAFKRV</sequence>
<feature type="compositionally biased region" description="Polar residues" evidence="1">
    <location>
        <begin position="1"/>
        <end position="13"/>
    </location>
</feature>
<evidence type="ECO:0000313" key="4">
    <source>
        <dbReference type="Proteomes" id="UP000215914"/>
    </source>
</evidence>
<organism evidence="3 4">
    <name type="scientific">Helianthus annuus</name>
    <name type="common">Common sunflower</name>
    <dbReference type="NCBI Taxonomy" id="4232"/>
    <lineage>
        <taxon>Eukaryota</taxon>
        <taxon>Viridiplantae</taxon>
        <taxon>Streptophyta</taxon>
        <taxon>Embryophyta</taxon>
        <taxon>Tracheophyta</taxon>
        <taxon>Spermatophyta</taxon>
        <taxon>Magnoliopsida</taxon>
        <taxon>eudicotyledons</taxon>
        <taxon>Gunneridae</taxon>
        <taxon>Pentapetalae</taxon>
        <taxon>asterids</taxon>
        <taxon>campanulids</taxon>
        <taxon>Asterales</taxon>
        <taxon>Asteraceae</taxon>
        <taxon>Asteroideae</taxon>
        <taxon>Heliantheae alliance</taxon>
        <taxon>Heliantheae</taxon>
        <taxon>Helianthus</taxon>
    </lineage>
</organism>
<dbReference type="Gramene" id="mRNA:HanXRQr2_Chr02g0063981">
    <property type="protein sequence ID" value="mRNA:HanXRQr2_Chr02g0063981"/>
    <property type="gene ID" value="HanXRQr2_Chr02g0063981"/>
</dbReference>
<accession>A0A251VI94</accession>
<feature type="compositionally biased region" description="Polar residues" evidence="1">
    <location>
        <begin position="35"/>
        <end position="50"/>
    </location>
</feature>
<dbReference type="EMBL" id="MNCJ02000317">
    <property type="protein sequence ID" value="KAF5818342.1"/>
    <property type="molecule type" value="Genomic_DNA"/>
</dbReference>
<dbReference type="InParanoid" id="A0A251VI94"/>
<reference evidence="2 4" key="1">
    <citation type="journal article" date="2017" name="Nature">
        <title>The sunflower genome provides insights into oil metabolism, flowering and Asterid evolution.</title>
        <authorList>
            <person name="Badouin H."/>
            <person name="Gouzy J."/>
            <person name="Grassa C.J."/>
            <person name="Murat F."/>
            <person name="Staton S.E."/>
            <person name="Cottret L."/>
            <person name="Lelandais-Briere C."/>
            <person name="Owens G.L."/>
            <person name="Carrere S."/>
            <person name="Mayjonade B."/>
            <person name="Legrand L."/>
            <person name="Gill N."/>
            <person name="Kane N.C."/>
            <person name="Bowers J.E."/>
            <person name="Hubner S."/>
            <person name="Bellec A."/>
            <person name="Berard A."/>
            <person name="Berges H."/>
            <person name="Blanchet N."/>
            <person name="Boniface M.C."/>
            <person name="Brunel D."/>
            <person name="Catrice O."/>
            <person name="Chaidir N."/>
            <person name="Claudel C."/>
            <person name="Donnadieu C."/>
            <person name="Faraut T."/>
            <person name="Fievet G."/>
            <person name="Helmstetter N."/>
            <person name="King M."/>
            <person name="Knapp S.J."/>
            <person name="Lai Z."/>
            <person name="Le Paslier M.C."/>
            <person name="Lippi Y."/>
            <person name="Lorenzon L."/>
            <person name="Mandel J.R."/>
            <person name="Marage G."/>
            <person name="Marchand G."/>
            <person name="Marquand E."/>
            <person name="Bret-Mestries E."/>
            <person name="Morien E."/>
            <person name="Nambeesan S."/>
            <person name="Nguyen T."/>
            <person name="Pegot-Espagnet P."/>
            <person name="Pouilly N."/>
            <person name="Raftis F."/>
            <person name="Sallet E."/>
            <person name="Schiex T."/>
            <person name="Thomas J."/>
            <person name="Vandecasteele C."/>
            <person name="Vares D."/>
            <person name="Vear F."/>
            <person name="Vautrin S."/>
            <person name="Crespi M."/>
            <person name="Mangin B."/>
            <person name="Burke J.M."/>
            <person name="Salse J."/>
            <person name="Munos S."/>
            <person name="Vincourt P."/>
            <person name="Rieseberg L.H."/>
            <person name="Langlade N.B."/>
        </authorList>
    </citation>
    <scope>NUCLEOTIDE SEQUENCE [LARGE SCALE GENOMIC DNA]</scope>
    <source>
        <strain evidence="4">cv. SF193</strain>
        <tissue evidence="2">Leaves</tissue>
    </source>
</reference>
<feature type="compositionally biased region" description="Low complexity" evidence="1">
    <location>
        <begin position="73"/>
        <end position="85"/>
    </location>
</feature>